<proteinExistence type="predicted"/>
<reference evidence="3 4" key="1">
    <citation type="submission" date="2023-07" db="EMBL/GenBank/DDBJ databases">
        <title>Sequencing the genomes of 1000 actinobacteria strains.</title>
        <authorList>
            <person name="Klenk H.-P."/>
        </authorList>
    </citation>
    <scope>NUCLEOTIDE SEQUENCE [LARGE SCALE GENOMIC DNA]</scope>
    <source>
        <strain evidence="3 4">DSM 44109</strain>
    </source>
</reference>
<dbReference type="PANTHER" id="PTHR48050:SF13">
    <property type="entry name" value="STEROL 3-BETA-GLUCOSYLTRANSFERASE UGT80A2"/>
    <property type="match status" value="1"/>
</dbReference>
<dbReference type="InterPro" id="IPR050426">
    <property type="entry name" value="Glycosyltransferase_28"/>
</dbReference>
<gene>
    <name evidence="3" type="ORF">J2S55_001697</name>
</gene>
<dbReference type="PANTHER" id="PTHR48050">
    <property type="entry name" value="STEROL 3-BETA-GLUCOSYLTRANSFERASE"/>
    <property type="match status" value="1"/>
</dbReference>
<evidence type="ECO:0000313" key="3">
    <source>
        <dbReference type="EMBL" id="MDP9862438.1"/>
    </source>
</evidence>
<evidence type="ECO:0000259" key="2">
    <source>
        <dbReference type="Pfam" id="PF06722"/>
    </source>
</evidence>
<dbReference type="InterPro" id="IPR002213">
    <property type="entry name" value="UDP_glucos_trans"/>
</dbReference>
<dbReference type="Proteomes" id="UP001230426">
    <property type="component" value="Unassembled WGS sequence"/>
</dbReference>
<comment type="caution">
    <text evidence="3">The sequence shown here is derived from an EMBL/GenBank/DDBJ whole genome shotgun (WGS) entry which is preliminary data.</text>
</comment>
<dbReference type="InterPro" id="IPR010610">
    <property type="entry name" value="EryCIII-like_C"/>
</dbReference>
<evidence type="ECO:0000259" key="1">
    <source>
        <dbReference type="Pfam" id="PF03033"/>
    </source>
</evidence>
<dbReference type="EC" id="2.4.1.310" evidence="3"/>
<feature type="domain" description="Erythromycin biosynthesis protein CIII-like C-terminal" evidence="2">
    <location>
        <begin position="297"/>
        <end position="378"/>
    </location>
</feature>
<protein>
    <submittedName>
        <fullName evidence="3">Vancomycin aglycone glucosyltransferase</fullName>
        <ecNumber evidence="3">2.4.1.310</ecNumber>
    </submittedName>
</protein>
<organism evidence="3 4">
    <name type="scientific">Streptosporangium brasiliense</name>
    <dbReference type="NCBI Taxonomy" id="47480"/>
    <lineage>
        <taxon>Bacteria</taxon>
        <taxon>Bacillati</taxon>
        <taxon>Actinomycetota</taxon>
        <taxon>Actinomycetes</taxon>
        <taxon>Streptosporangiales</taxon>
        <taxon>Streptosporangiaceae</taxon>
        <taxon>Streptosporangium</taxon>
    </lineage>
</organism>
<keyword evidence="3" id="KW-0808">Transferase</keyword>
<keyword evidence="3" id="KW-0328">Glycosyltransferase</keyword>
<accession>A0ABT9QZM2</accession>
<dbReference type="CDD" id="cd03784">
    <property type="entry name" value="GT1_Gtf-like"/>
    <property type="match status" value="1"/>
</dbReference>
<keyword evidence="4" id="KW-1185">Reference proteome</keyword>
<feature type="domain" description="Glycosyltransferase family 28 N-terminal" evidence="1">
    <location>
        <begin position="3"/>
        <end position="133"/>
    </location>
</feature>
<dbReference type="InterPro" id="IPR004276">
    <property type="entry name" value="GlycoTrans_28_N"/>
</dbReference>
<dbReference type="Pfam" id="PF03033">
    <property type="entry name" value="Glyco_transf_28"/>
    <property type="match status" value="1"/>
</dbReference>
<dbReference type="RefSeq" id="WP_306858489.1">
    <property type="nucleotide sequence ID" value="NZ_JAUSRB010000001.1"/>
</dbReference>
<dbReference type="Pfam" id="PF06722">
    <property type="entry name" value="EryCIII-like_C"/>
    <property type="match status" value="1"/>
</dbReference>
<dbReference type="GO" id="GO:0016757">
    <property type="term" value="F:glycosyltransferase activity"/>
    <property type="evidence" value="ECO:0007669"/>
    <property type="project" value="UniProtKB-KW"/>
</dbReference>
<dbReference type="SUPFAM" id="SSF53756">
    <property type="entry name" value="UDP-Glycosyltransferase/glycogen phosphorylase"/>
    <property type="match status" value="1"/>
</dbReference>
<evidence type="ECO:0000313" key="4">
    <source>
        <dbReference type="Proteomes" id="UP001230426"/>
    </source>
</evidence>
<name>A0ABT9QZM2_9ACTN</name>
<sequence>MRVLLLTYGSRGDVEPMVGLAVSLRELGAEVRVCAPPDFAELLDGSGLPLVPLGRSVREMASGAVTGKEPLPAAGLPQRAAQMVAATYGSVAAVAEGCDAVVATGLIPAAAAARSVAEKLGIPYVFVAYFPTYLPSPHHPPLAWTRPLPPEVTDNRVLWDLNTEDMNALFGEAINGHRASIGLPPVDNVRDHVFTDQPWLAADPALGPWLQPADLDVVQTGAWIRPDGRPLPADLEAFLDTGAPPVYVGFGSMPMRAAQDVARAAIEAVRAHGRRALVSRGWAGLALTDDRDDCFAVGEVNQQALFGRVAAVVHHGGAGTTTTAARAGAPQVVVPQIADQPYWAARVAELGIGAAHDGPTPTTESLSAALRTALAPETGARARAVAGTVRTDGATVAARLLLETVSRERPPVSA</sequence>
<dbReference type="Gene3D" id="3.40.50.2000">
    <property type="entry name" value="Glycogen Phosphorylase B"/>
    <property type="match status" value="2"/>
</dbReference>
<dbReference type="EMBL" id="JAUSRB010000001">
    <property type="protein sequence ID" value="MDP9862438.1"/>
    <property type="molecule type" value="Genomic_DNA"/>
</dbReference>